<accession>A0A1F4SSX3</accession>
<dbReference type="STRING" id="1802579.A2310_02880"/>
<comment type="caution">
    <text evidence="1">The sequence shown here is derived from an EMBL/GenBank/DDBJ whole genome shotgun (WGS) entry which is preliminary data.</text>
</comment>
<gene>
    <name evidence="1" type="ORF">A2310_02880</name>
</gene>
<dbReference type="EMBL" id="MEUB01000017">
    <property type="protein sequence ID" value="OGC23528.1"/>
    <property type="molecule type" value="Genomic_DNA"/>
</dbReference>
<name>A0A1F4SSX3_UNCSA</name>
<evidence type="ECO:0000313" key="2">
    <source>
        <dbReference type="Proteomes" id="UP000178417"/>
    </source>
</evidence>
<organism evidence="1 2">
    <name type="scientific">candidate division WOR-1 bacterium RIFOXYB2_FULL_37_13</name>
    <dbReference type="NCBI Taxonomy" id="1802579"/>
    <lineage>
        <taxon>Bacteria</taxon>
        <taxon>Bacillati</taxon>
        <taxon>Saganbacteria</taxon>
    </lineage>
</organism>
<dbReference type="AlphaFoldDB" id="A0A1F4SSX3"/>
<protein>
    <submittedName>
        <fullName evidence="1">Uncharacterized protein</fullName>
    </submittedName>
</protein>
<proteinExistence type="predicted"/>
<evidence type="ECO:0000313" key="1">
    <source>
        <dbReference type="EMBL" id="OGC23528.1"/>
    </source>
</evidence>
<reference evidence="1 2" key="1">
    <citation type="journal article" date="2016" name="Nat. Commun.">
        <title>Thousands of microbial genomes shed light on interconnected biogeochemical processes in an aquifer system.</title>
        <authorList>
            <person name="Anantharaman K."/>
            <person name="Brown C.T."/>
            <person name="Hug L.A."/>
            <person name="Sharon I."/>
            <person name="Castelle C.J."/>
            <person name="Probst A.J."/>
            <person name="Thomas B.C."/>
            <person name="Singh A."/>
            <person name="Wilkins M.J."/>
            <person name="Karaoz U."/>
            <person name="Brodie E.L."/>
            <person name="Williams K.H."/>
            <person name="Hubbard S.S."/>
            <person name="Banfield J.F."/>
        </authorList>
    </citation>
    <scope>NUCLEOTIDE SEQUENCE [LARGE SCALE GENOMIC DNA]</scope>
</reference>
<sequence>MSYGISARIGDSGQIRWGRQRVIKNMLCRLPRRAYLKLMENDPINRETGVPLPATRAVGKFLLNEFSRINRDGAQTQEEISEGKNYEEIQHIAKIVATIGDLFCLKMLSDLNKKYPDAPIYSSVENLLWMNGLLDLVSPNKNLKHW</sequence>
<dbReference type="Proteomes" id="UP000178417">
    <property type="component" value="Unassembled WGS sequence"/>
</dbReference>